<feature type="region of interest" description="Disordered" evidence="8">
    <location>
        <begin position="199"/>
        <end position="220"/>
    </location>
</feature>
<dbReference type="GO" id="GO:0097730">
    <property type="term" value="C:non-motile cilium"/>
    <property type="evidence" value="ECO:0007669"/>
    <property type="project" value="TreeGrafter"/>
</dbReference>
<evidence type="ECO:0000256" key="4">
    <source>
        <dbReference type="ARBA" id="ARBA00022490"/>
    </source>
</evidence>
<reference evidence="11" key="1">
    <citation type="submission" date="2025-08" db="UniProtKB">
        <authorList>
            <consortium name="RefSeq"/>
        </authorList>
    </citation>
    <scope>IDENTIFICATION</scope>
</reference>
<dbReference type="InterPro" id="IPR027918">
    <property type="entry name" value="HYLS1_C_dom"/>
</dbReference>
<evidence type="ECO:0000256" key="1">
    <source>
        <dbReference type="ARBA" id="ARBA00004114"/>
    </source>
</evidence>
<dbReference type="GeneID" id="117361597"/>
<keyword evidence="10" id="KW-1185">Reference proteome</keyword>
<keyword evidence="4" id="KW-0963">Cytoplasm</keyword>
<evidence type="ECO:0000256" key="8">
    <source>
        <dbReference type="SAM" id="MobiDB-lite"/>
    </source>
</evidence>
<accession>A0A6P8RG84</accession>
<dbReference type="GO" id="GO:0005814">
    <property type="term" value="C:centriole"/>
    <property type="evidence" value="ECO:0007669"/>
    <property type="project" value="UniProtKB-SubCell"/>
</dbReference>
<protein>
    <submittedName>
        <fullName evidence="11">Hydrolethalus syndrome protein 1</fullName>
    </submittedName>
</protein>
<proteinExistence type="inferred from homology"/>
<evidence type="ECO:0000313" key="10">
    <source>
        <dbReference type="Proteomes" id="UP000515159"/>
    </source>
</evidence>
<feature type="domain" description="Centriolar and ciliogenesis-associated protein HYLS1 C-terminal" evidence="9">
    <location>
        <begin position="362"/>
        <end position="448"/>
    </location>
</feature>
<comment type="similarity">
    <text evidence="3">Belongs to the HYLS1 family.</text>
</comment>
<dbReference type="RefSeq" id="XP_033803053.1">
    <property type="nucleotide sequence ID" value="XM_033947162.1"/>
</dbReference>
<dbReference type="Proteomes" id="UP000515159">
    <property type="component" value="Chromosome 5"/>
</dbReference>
<dbReference type="InParanoid" id="A0A6P8RG84"/>
<evidence type="ECO:0000259" key="9">
    <source>
        <dbReference type="Pfam" id="PF15311"/>
    </source>
</evidence>
<feature type="compositionally biased region" description="Polar residues" evidence="8">
    <location>
        <begin position="270"/>
        <end position="279"/>
    </location>
</feature>
<gene>
    <name evidence="11" type="primary">HYLS1</name>
</gene>
<dbReference type="AlphaFoldDB" id="A0A6P8RG84"/>
<organism evidence="10 11">
    <name type="scientific">Geotrypetes seraphini</name>
    <name type="common">Gaboon caecilian</name>
    <name type="synonym">Caecilia seraphini</name>
    <dbReference type="NCBI Taxonomy" id="260995"/>
    <lineage>
        <taxon>Eukaryota</taxon>
        <taxon>Metazoa</taxon>
        <taxon>Chordata</taxon>
        <taxon>Craniata</taxon>
        <taxon>Vertebrata</taxon>
        <taxon>Euteleostomi</taxon>
        <taxon>Amphibia</taxon>
        <taxon>Gymnophiona</taxon>
        <taxon>Geotrypetes</taxon>
    </lineage>
</organism>
<dbReference type="PANTHER" id="PTHR34174:SF1">
    <property type="entry name" value="CENTRIOLAR AND CILIOGENESIS-ASSOCIATED PROTEIN HYLS1"/>
    <property type="match status" value="1"/>
</dbReference>
<evidence type="ECO:0000256" key="5">
    <source>
        <dbReference type="ARBA" id="ARBA00022794"/>
    </source>
</evidence>
<keyword evidence="7" id="KW-0966">Cell projection</keyword>
<dbReference type="PRINTS" id="PR02098">
    <property type="entry name" value="HYLETHALUSS1"/>
</dbReference>
<dbReference type="Pfam" id="PF15311">
    <property type="entry name" value="HYLS1_C"/>
    <property type="match status" value="1"/>
</dbReference>
<evidence type="ECO:0000313" key="11">
    <source>
        <dbReference type="RefSeq" id="XP_033803053.1"/>
    </source>
</evidence>
<dbReference type="GO" id="GO:0060271">
    <property type="term" value="P:cilium assembly"/>
    <property type="evidence" value="ECO:0007669"/>
    <property type="project" value="TreeGrafter"/>
</dbReference>
<comment type="subcellular location">
    <subcellularLocation>
        <location evidence="2">Cell projection</location>
        <location evidence="2">Cilium</location>
    </subcellularLocation>
    <subcellularLocation>
        <location evidence="1">Cytoplasm</location>
        <location evidence="1">Cytoskeleton</location>
        <location evidence="1">Microtubule organizing center</location>
        <location evidence="1">Centrosome</location>
        <location evidence="1">Centriole</location>
    </subcellularLocation>
</comment>
<dbReference type="PANTHER" id="PTHR34174">
    <property type="entry name" value="HYDROLETHALUS SYNDROME PROTEIN 1"/>
    <property type="match status" value="1"/>
</dbReference>
<evidence type="ECO:0000256" key="2">
    <source>
        <dbReference type="ARBA" id="ARBA00004138"/>
    </source>
</evidence>
<feature type="region of interest" description="Disordered" evidence="8">
    <location>
        <begin position="256"/>
        <end position="309"/>
    </location>
</feature>
<keyword evidence="6" id="KW-0206">Cytoskeleton</keyword>
<evidence type="ECO:0000256" key="3">
    <source>
        <dbReference type="ARBA" id="ARBA00010091"/>
    </source>
</evidence>
<dbReference type="CTD" id="219844"/>
<dbReference type="InterPro" id="IPR052319">
    <property type="entry name" value="Centriolar_ciliogenesis_assoc"/>
</dbReference>
<dbReference type="OrthoDB" id="6343432at2759"/>
<evidence type="ECO:0000256" key="6">
    <source>
        <dbReference type="ARBA" id="ARBA00023212"/>
    </source>
</evidence>
<sequence length="459" mass="52393">MDLSLKEPESRKYMDRDNSLDTCWRQQQKLERKRSSSKVGLTPEVTEEELRHELALLGFSHVPQERLMEFKRDLEQLMVHQMVEEAPQPKEDQSWASGNRKEGWPESIQATSSYVRAEPSCGTVTISGKEAWTEPPTCSKSTLGAGFYSERSAEVGMPGSVDCISGRERWSALSACSNPPQTRPFQGAASYTRDNAWPEQHAQTDPVQQTASAFSKSSTWKGCPVNKARIESLPLTIPFNGNLSNADDRQAAPFITKERPNSCGGDGSLCASTGSSSPQEGPAEEWRRPTMKRKVLRKSEDGRVQISDESTVSEMDSEFYWGQEPWKGESDSERLEMSLVPMYSWNQRQEQEDHDRLKSFIRPRLVGNHQRKTDPVAKYQQYKRGWDAFQAPGEKDRKELRWGMREQMLYKAPQPHHRTSQVYVPNNYVVPTEKKRSTLRWGIRYDLANGIIPHKIYPS</sequence>
<name>A0A6P8RG84_GEOSA</name>
<evidence type="ECO:0000256" key="7">
    <source>
        <dbReference type="ARBA" id="ARBA00023273"/>
    </source>
</evidence>
<keyword evidence="5" id="KW-0970">Cilium biogenesis/degradation</keyword>
<dbReference type="KEGG" id="gsh:117361597"/>
<dbReference type="InterPro" id="IPR026227">
    <property type="entry name" value="HYLS1"/>
</dbReference>
<feature type="compositionally biased region" description="Polar residues" evidence="8">
    <location>
        <begin position="201"/>
        <end position="220"/>
    </location>
</feature>